<keyword evidence="8 13" id="KW-0269">Exonuclease</keyword>
<comment type="function">
    <text evidence="13">CRISPR (clustered regularly interspaced short palindromic repeat) is an adaptive immune system that provides protection against mobile genetic elements (viruses, transposable elements and conjugative plasmids). CRISPR clusters contain sequences complementary to antecedent mobile elements and target invading nucleic acids. CRISPR clusters are transcribed and processed into CRISPR RNA (crRNA).</text>
</comment>
<evidence type="ECO:0000256" key="11">
    <source>
        <dbReference type="ARBA" id="ARBA00023118"/>
    </source>
</evidence>
<dbReference type="EC" id="3.1.12.1" evidence="3 13"/>
<evidence type="ECO:0000256" key="10">
    <source>
        <dbReference type="ARBA" id="ARBA00023014"/>
    </source>
</evidence>
<organism evidence="15 16">
    <name type="scientific">Taylorella equigenitalis ATCC 35865</name>
    <dbReference type="NCBI Taxonomy" id="743973"/>
    <lineage>
        <taxon>Bacteria</taxon>
        <taxon>Pseudomonadati</taxon>
        <taxon>Pseudomonadota</taxon>
        <taxon>Betaproteobacteria</taxon>
        <taxon>Burkholderiales</taxon>
        <taxon>Alcaligenaceae</taxon>
        <taxon>Taylorella</taxon>
    </lineage>
</organism>
<evidence type="ECO:0000256" key="4">
    <source>
        <dbReference type="ARBA" id="ARBA00020049"/>
    </source>
</evidence>
<dbReference type="EMBL" id="CP003264">
    <property type="protein sequence ID" value="AFN35327.1"/>
    <property type="molecule type" value="Genomic_DNA"/>
</dbReference>
<evidence type="ECO:0000256" key="1">
    <source>
        <dbReference type="ARBA" id="ARBA00001966"/>
    </source>
</evidence>
<evidence type="ECO:0000313" key="16">
    <source>
        <dbReference type="Proteomes" id="UP000003121"/>
    </source>
</evidence>
<keyword evidence="5 13" id="KW-0540">Nuclease</keyword>
<evidence type="ECO:0000313" key="15">
    <source>
        <dbReference type="EMBL" id="AFN35327.1"/>
    </source>
</evidence>
<evidence type="ECO:0000259" key="14">
    <source>
        <dbReference type="Pfam" id="PF01930"/>
    </source>
</evidence>
<evidence type="ECO:0000256" key="9">
    <source>
        <dbReference type="ARBA" id="ARBA00023004"/>
    </source>
</evidence>
<dbReference type="Pfam" id="PF01930">
    <property type="entry name" value="Cas_Cas4"/>
    <property type="match status" value="1"/>
</dbReference>
<dbReference type="InterPro" id="IPR051827">
    <property type="entry name" value="Cas4_exonuclease"/>
</dbReference>
<comment type="cofactor">
    <cofactor evidence="13">
        <name>Mg(2+)</name>
        <dbReference type="ChEBI" id="CHEBI:18420"/>
    </cofactor>
    <cofactor evidence="13">
        <name>Mn(2+)</name>
        <dbReference type="ChEBI" id="CHEBI:29035"/>
    </cofactor>
    <text evidence="13">Mg(2+) or Mn(2+) required for ssDNA cleavage activity.</text>
</comment>
<reference evidence="15 16" key="1">
    <citation type="journal article" date="2012" name="Vet. Microbiol.">
        <title>Comparative genomic analyses of the Taylorellae.</title>
        <authorList>
            <person name="Hauser H."/>
            <person name="Richter D.C."/>
            <person name="van Tonder A."/>
            <person name="Clark L."/>
            <person name="Preston A."/>
        </authorList>
    </citation>
    <scope>NUCLEOTIDE SEQUENCE [LARGE SCALE GENOMIC DNA]</scope>
    <source>
        <strain evidence="15 16">ATCC 35865</strain>
    </source>
</reference>
<keyword evidence="12 13" id="KW-0464">Manganese</keyword>
<sequence length="209" mass="24048">MVDKPYFQLSALQHYAFCKRQAYLIYVEGLWAENYLTASGDLIHSKVDSGVSDSRNNIKQVRNIQIVSHKYQMSGLIDLIEYSDMNHITIIEYKRGKPKPNEMDEVQVCAQALCLEEMLGVVLSYGYIWYDLNKARHKVCFTDELRDITISLINEVQILFDSPKAPNPVLCSSCKSCSIYDTCLPNIISLDKTKEYIDNLYDSSYEEID</sequence>
<dbReference type="NCBIfam" id="TIGR00372">
    <property type="entry name" value="cas4"/>
    <property type="match status" value="1"/>
</dbReference>
<keyword evidence="11 13" id="KW-0051">Antiviral defense</keyword>
<evidence type="ECO:0000256" key="5">
    <source>
        <dbReference type="ARBA" id="ARBA00022722"/>
    </source>
</evidence>
<dbReference type="InterPro" id="IPR011604">
    <property type="entry name" value="PDDEXK-like_dom_sf"/>
</dbReference>
<keyword evidence="16" id="KW-1185">Reference proteome</keyword>
<comment type="similarity">
    <text evidence="2 13">Belongs to the CRISPR-associated exonuclease Cas4 family.</text>
</comment>
<keyword evidence="10 13" id="KW-0411">Iron-sulfur</keyword>
<dbReference type="InterPro" id="IPR022765">
    <property type="entry name" value="Dna2/Cas4_DUF83"/>
</dbReference>
<evidence type="ECO:0000256" key="3">
    <source>
        <dbReference type="ARBA" id="ARBA00012768"/>
    </source>
</evidence>
<dbReference type="Gene3D" id="3.90.320.10">
    <property type="match status" value="1"/>
</dbReference>
<feature type="domain" description="DUF83" evidence="14">
    <location>
        <begin position="10"/>
        <end position="184"/>
    </location>
</feature>
<evidence type="ECO:0000256" key="12">
    <source>
        <dbReference type="ARBA" id="ARBA00023211"/>
    </source>
</evidence>
<accession>A0ABM5N8Q9</accession>
<gene>
    <name evidence="15" type="ORF">KUI_0226</name>
</gene>
<evidence type="ECO:0000256" key="7">
    <source>
        <dbReference type="ARBA" id="ARBA00022801"/>
    </source>
</evidence>
<dbReference type="RefSeq" id="WP_014840103.1">
    <property type="nucleotide sequence ID" value="NC_018108.1"/>
</dbReference>
<keyword evidence="7 13" id="KW-0378">Hydrolase</keyword>
<proteinExistence type="inferred from homology"/>
<dbReference type="Proteomes" id="UP000003121">
    <property type="component" value="Chromosome"/>
</dbReference>
<keyword evidence="9 13" id="KW-0408">Iron</keyword>
<dbReference type="InterPro" id="IPR013343">
    <property type="entry name" value="CRISPR-assoc_prot_Cas4"/>
</dbReference>
<comment type="cofactor">
    <cofactor evidence="1">
        <name>[4Fe-4S] cluster</name>
        <dbReference type="ChEBI" id="CHEBI:49883"/>
    </cofactor>
</comment>
<evidence type="ECO:0000256" key="8">
    <source>
        <dbReference type="ARBA" id="ARBA00022839"/>
    </source>
</evidence>
<keyword evidence="6 13" id="KW-0479">Metal-binding</keyword>
<evidence type="ECO:0000256" key="13">
    <source>
        <dbReference type="RuleBase" id="RU365022"/>
    </source>
</evidence>
<dbReference type="PANTHER" id="PTHR36531">
    <property type="entry name" value="CRISPR-ASSOCIATED EXONUCLEASE CAS4"/>
    <property type="match status" value="1"/>
</dbReference>
<dbReference type="PANTHER" id="PTHR36531:SF6">
    <property type="entry name" value="DNA REPLICATION ATP-DEPENDENT HELICASE_NUCLEASE DNA2"/>
    <property type="match status" value="1"/>
</dbReference>
<comment type="cofactor">
    <cofactor evidence="13">
        <name>iron-sulfur cluster</name>
        <dbReference type="ChEBI" id="CHEBI:30408"/>
    </cofactor>
</comment>
<evidence type="ECO:0000256" key="6">
    <source>
        <dbReference type="ARBA" id="ARBA00022723"/>
    </source>
</evidence>
<evidence type="ECO:0000256" key="2">
    <source>
        <dbReference type="ARBA" id="ARBA00009189"/>
    </source>
</evidence>
<name>A0ABM5N8Q9_9BURK</name>
<protein>
    <recommendedName>
        <fullName evidence="4 13">CRISPR-associated exonuclease Cas4</fullName>
        <ecNumber evidence="3 13">3.1.12.1</ecNumber>
    </recommendedName>
</protein>